<evidence type="ECO:0000313" key="2">
    <source>
        <dbReference type="EMBL" id="CDY14395.1"/>
    </source>
</evidence>
<dbReference type="Gramene" id="CDY14395">
    <property type="protein sequence ID" value="CDY14395"/>
    <property type="gene ID" value="GSBRNA2T00079041001"/>
</dbReference>
<sequence>MVRRDGDMIPFDLDSPYDFMEAPELIGSTSGWITSLVDGRSASLPSPSGHQRGDVLIFSRGRVPCCGCQVLGTSTQHIGHVSHCRIWRPPCWIMGSPQTQGHTKDSETPISKPSGAEQGQTGASNGNKSFNGLQDRRGR</sequence>
<dbReference type="AlphaFoldDB" id="A0A078FIY0"/>
<dbReference type="Proteomes" id="UP000028999">
    <property type="component" value="Unassembled WGS sequence"/>
</dbReference>
<keyword evidence="3" id="KW-1185">Reference proteome</keyword>
<accession>A0A078FIY0</accession>
<reference evidence="2 3" key="1">
    <citation type="journal article" date="2014" name="Science">
        <title>Plant genetics. Early allopolyploid evolution in the post-Neolithic Brassica napus oilseed genome.</title>
        <authorList>
            <person name="Chalhoub B."/>
            <person name="Denoeud F."/>
            <person name="Liu S."/>
            <person name="Parkin I.A."/>
            <person name="Tang H."/>
            <person name="Wang X."/>
            <person name="Chiquet J."/>
            <person name="Belcram H."/>
            <person name="Tong C."/>
            <person name="Samans B."/>
            <person name="Correa M."/>
            <person name="Da Silva C."/>
            <person name="Just J."/>
            <person name="Falentin C."/>
            <person name="Koh C.S."/>
            <person name="Le Clainche I."/>
            <person name="Bernard M."/>
            <person name="Bento P."/>
            <person name="Noel B."/>
            <person name="Labadie K."/>
            <person name="Alberti A."/>
            <person name="Charles M."/>
            <person name="Arnaud D."/>
            <person name="Guo H."/>
            <person name="Daviaud C."/>
            <person name="Alamery S."/>
            <person name="Jabbari K."/>
            <person name="Zhao M."/>
            <person name="Edger P.P."/>
            <person name="Chelaifa H."/>
            <person name="Tack D."/>
            <person name="Lassalle G."/>
            <person name="Mestiri I."/>
            <person name="Schnel N."/>
            <person name="Le Paslier M.C."/>
            <person name="Fan G."/>
            <person name="Renault V."/>
            <person name="Bayer P.E."/>
            <person name="Golicz A.A."/>
            <person name="Manoli S."/>
            <person name="Lee T.H."/>
            <person name="Thi V.H."/>
            <person name="Chalabi S."/>
            <person name="Hu Q."/>
            <person name="Fan C."/>
            <person name="Tollenaere R."/>
            <person name="Lu Y."/>
            <person name="Battail C."/>
            <person name="Shen J."/>
            <person name="Sidebottom C.H."/>
            <person name="Wang X."/>
            <person name="Canaguier A."/>
            <person name="Chauveau A."/>
            <person name="Berard A."/>
            <person name="Deniot G."/>
            <person name="Guan M."/>
            <person name="Liu Z."/>
            <person name="Sun F."/>
            <person name="Lim Y.P."/>
            <person name="Lyons E."/>
            <person name="Town C.D."/>
            <person name="Bancroft I."/>
            <person name="Wang X."/>
            <person name="Meng J."/>
            <person name="Ma J."/>
            <person name="Pires J.C."/>
            <person name="King G.J."/>
            <person name="Brunel D."/>
            <person name="Delourme R."/>
            <person name="Renard M."/>
            <person name="Aury J.M."/>
            <person name="Adams K.L."/>
            <person name="Batley J."/>
            <person name="Snowdon R.J."/>
            <person name="Tost J."/>
            <person name="Edwards D."/>
            <person name="Zhou Y."/>
            <person name="Hua W."/>
            <person name="Sharpe A.G."/>
            <person name="Paterson A.H."/>
            <person name="Guan C."/>
            <person name="Wincker P."/>
        </authorList>
    </citation>
    <scope>NUCLEOTIDE SEQUENCE [LARGE SCALE GENOMIC DNA]</scope>
    <source>
        <strain evidence="3">cv. Darmor-bzh</strain>
    </source>
</reference>
<dbReference type="EMBL" id="LK032042">
    <property type="protein sequence ID" value="CDY14395.1"/>
    <property type="molecule type" value="Genomic_DNA"/>
</dbReference>
<gene>
    <name evidence="2" type="primary">BnaA10g06600D</name>
    <name evidence="2" type="ORF">GSBRNA2T00079041001</name>
</gene>
<evidence type="ECO:0000256" key="1">
    <source>
        <dbReference type="SAM" id="MobiDB-lite"/>
    </source>
</evidence>
<feature type="compositionally biased region" description="Polar residues" evidence="1">
    <location>
        <begin position="117"/>
        <end position="132"/>
    </location>
</feature>
<proteinExistence type="predicted"/>
<protein>
    <submittedName>
        <fullName evidence="2">BnaA10g06600D protein</fullName>
    </submittedName>
</protein>
<evidence type="ECO:0000313" key="3">
    <source>
        <dbReference type="Proteomes" id="UP000028999"/>
    </source>
</evidence>
<organism evidence="2 3">
    <name type="scientific">Brassica napus</name>
    <name type="common">Rape</name>
    <dbReference type="NCBI Taxonomy" id="3708"/>
    <lineage>
        <taxon>Eukaryota</taxon>
        <taxon>Viridiplantae</taxon>
        <taxon>Streptophyta</taxon>
        <taxon>Embryophyta</taxon>
        <taxon>Tracheophyta</taxon>
        <taxon>Spermatophyta</taxon>
        <taxon>Magnoliopsida</taxon>
        <taxon>eudicotyledons</taxon>
        <taxon>Gunneridae</taxon>
        <taxon>Pentapetalae</taxon>
        <taxon>rosids</taxon>
        <taxon>malvids</taxon>
        <taxon>Brassicales</taxon>
        <taxon>Brassicaceae</taxon>
        <taxon>Brassiceae</taxon>
        <taxon>Brassica</taxon>
    </lineage>
</organism>
<dbReference type="PaxDb" id="3708-A0A078FIY0"/>
<name>A0A078FIY0_BRANA</name>
<feature type="region of interest" description="Disordered" evidence="1">
    <location>
        <begin position="95"/>
        <end position="139"/>
    </location>
</feature>